<feature type="compositionally biased region" description="Low complexity" evidence="4">
    <location>
        <begin position="1"/>
        <end position="14"/>
    </location>
</feature>
<reference evidence="8" key="1">
    <citation type="submission" date="2022-11" db="UniProtKB">
        <authorList>
            <consortium name="WormBaseParasite"/>
        </authorList>
    </citation>
    <scope>IDENTIFICATION</scope>
</reference>
<evidence type="ECO:0000256" key="5">
    <source>
        <dbReference type="SAM" id="Phobius"/>
    </source>
</evidence>
<dbReference type="PROSITE" id="PS50102">
    <property type="entry name" value="RRM"/>
    <property type="match status" value="3"/>
</dbReference>
<dbReference type="SUPFAM" id="SSF54928">
    <property type="entry name" value="RNA-binding domain, RBD"/>
    <property type="match status" value="2"/>
</dbReference>
<evidence type="ECO:0000313" key="7">
    <source>
        <dbReference type="Proteomes" id="UP000887581"/>
    </source>
</evidence>
<evidence type="ECO:0000256" key="3">
    <source>
        <dbReference type="PROSITE-ProRule" id="PRU00176"/>
    </source>
</evidence>
<accession>A0A915PQQ2</accession>
<dbReference type="InterPro" id="IPR035979">
    <property type="entry name" value="RBD_domain_sf"/>
</dbReference>
<feature type="compositionally biased region" description="Polar residues" evidence="4">
    <location>
        <begin position="552"/>
        <end position="565"/>
    </location>
</feature>
<evidence type="ECO:0000313" key="8">
    <source>
        <dbReference type="WBParaSite" id="sdigi.contig199.g6011.t1"/>
    </source>
</evidence>
<evidence type="ECO:0000256" key="2">
    <source>
        <dbReference type="ARBA" id="ARBA00022884"/>
    </source>
</evidence>
<dbReference type="Gene3D" id="3.30.70.330">
    <property type="match status" value="3"/>
</dbReference>
<keyword evidence="5" id="KW-1133">Transmembrane helix</keyword>
<feature type="region of interest" description="Disordered" evidence="4">
    <location>
        <begin position="378"/>
        <end position="404"/>
    </location>
</feature>
<dbReference type="SMART" id="SM00360">
    <property type="entry name" value="RRM"/>
    <property type="match status" value="3"/>
</dbReference>
<dbReference type="GO" id="GO:0003723">
    <property type="term" value="F:RNA binding"/>
    <property type="evidence" value="ECO:0007669"/>
    <property type="project" value="UniProtKB-UniRule"/>
</dbReference>
<feature type="domain" description="RRM" evidence="6">
    <location>
        <begin position="464"/>
        <end position="542"/>
    </location>
</feature>
<organism evidence="7 8">
    <name type="scientific">Setaria digitata</name>
    <dbReference type="NCBI Taxonomy" id="48799"/>
    <lineage>
        <taxon>Eukaryota</taxon>
        <taxon>Metazoa</taxon>
        <taxon>Ecdysozoa</taxon>
        <taxon>Nematoda</taxon>
        <taxon>Chromadorea</taxon>
        <taxon>Rhabditida</taxon>
        <taxon>Spirurina</taxon>
        <taxon>Spiruromorpha</taxon>
        <taxon>Filarioidea</taxon>
        <taxon>Setariidae</taxon>
        <taxon>Setaria</taxon>
    </lineage>
</organism>
<dbReference type="FunFam" id="3.30.70.330:FF:000569">
    <property type="entry name" value="ELAV-Type RNA binding-protein family"/>
    <property type="match status" value="1"/>
</dbReference>
<dbReference type="Pfam" id="PF00076">
    <property type="entry name" value="RRM_1"/>
    <property type="match status" value="3"/>
</dbReference>
<keyword evidence="1" id="KW-0677">Repeat</keyword>
<protein>
    <submittedName>
        <fullName evidence="8">RRM domain-containing protein</fullName>
    </submittedName>
</protein>
<keyword evidence="5" id="KW-0472">Membrane</keyword>
<name>A0A915PQQ2_9BILA</name>
<dbReference type="Proteomes" id="UP000887581">
    <property type="component" value="Unplaced"/>
</dbReference>
<evidence type="ECO:0000256" key="1">
    <source>
        <dbReference type="ARBA" id="ARBA00022737"/>
    </source>
</evidence>
<feature type="region of interest" description="Disordered" evidence="4">
    <location>
        <begin position="540"/>
        <end position="565"/>
    </location>
</feature>
<dbReference type="InterPro" id="IPR012677">
    <property type="entry name" value="Nucleotide-bd_a/b_plait_sf"/>
</dbReference>
<evidence type="ECO:0000259" key="6">
    <source>
        <dbReference type="PROSITE" id="PS50102"/>
    </source>
</evidence>
<evidence type="ECO:0000256" key="4">
    <source>
        <dbReference type="SAM" id="MobiDB-lite"/>
    </source>
</evidence>
<feature type="region of interest" description="Disordered" evidence="4">
    <location>
        <begin position="1"/>
        <end position="20"/>
    </location>
</feature>
<dbReference type="FunFam" id="3.30.70.330:FF:000013">
    <property type="entry name" value="CUGBP Elav-like family member 1 isoform 2"/>
    <property type="match status" value="1"/>
</dbReference>
<keyword evidence="2 3" id="KW-0694">RNA-binding</keyword>
<feature type="domain" description="RRM" evidence="6">
    <location>
        <begin position="110"/>
        <end position="226"/>
    </location>
</feature>
<proteinExistence type="predicted"/>
<keyword evidence="5" id="KW-0812">Transmembrane</keyword>
<keyword evidence="7" id="KW-1185">Reference proteome</keyword>
<feature type="domain" description="RRM" evidence="6">
    <location>
        <begin position="22"/>
        <end position="103"/>
    </location>
</feature>
<dbReference type="PANTHER" id="PTHR24012">
    <property type="entry name" value="RNA BINDING PROTEIN"/>
    <property type="match status" value="1"/>
</dbReference>
<feature type="transmembrane region" description="Helical" evidence="5">
    <location>
        <begin position="173"/>
        <end position="194"/>
    </location>
</feature>
<dbReference type="InterPro" id="IPR000504">
    <property type="entry name" value="RRM_dom"/>
</dbReference>
<dbReference type="WBParaSite" id="sdigi.contig199.g6011.t1">
    <property type="protein sequence ID" value="sdigi.contig199.g6011.t1"/>
    <property type="gene ID" value="sdigi.contig199.g6011"/>
</dbReference>
<dbReference type="CDD" id="cd12362">
    <property type="entry name" value="RRM3_CELF1-6"/>
    <property type="match status" value="1"/>
</dbReference>
<sequence length="565" mass="61028">MSSQPMQQSQASSAREPDPDAIKMFVGQIPRSWGEAECRELFEQFGSVCQLNVLRDKVTQTSRGCCFVTYYKRADAIAAQAALHNIRVLPQMYHPVQMKPADIENRNGERKLFVGMLNKKLTEDDVRDMFAQFGHIEDCTVLKDSEGKSRGDSMYDLFIPPSKDGLLCLDMTVHVILVISVMLTTVSCAFVTFAHRSCAQQAIKQVHLSQTMEGCSKPIVVKFADTQKEKDAKKSSGTPAMTTPSLQNTVGLANTLQQLLQTAQPNNNTSPALGAQLAALATLLQTASQPNVLSLLGNVLSGLGRLTENTTTSNQTSVKSSPFPLISQQTLASLSSSPGLSNADSSAALQQQQHQQLAALQQQQRLLELLTHQQLTNTPISAPSGSFTSDNKMNGATGGNNLIQLTGQNTPNSIDALQQAYAGLQQFTGLYPQLSTNNLLTTSGTPNTGMSTTSGGQSKGPDGCNLFIYHLPQDFTDNDLYTTFSPFGTIISAKVFIDKQTNLSKCFGFVSYDNVVSAQNAISALNGFQIGSKRLKVQLKRGKDSKPYPSMPVTSNSGNTKSLST</sequence>
<dbReference type="AlphaFoldDB" id="A0A915PQQ2"/>